<evidence type="ECO:0000313" key="2">
    <source>
        <dbReference type="EMBL" id="TDD82203.1"/>
    </source>
</evidence>
<evidence type="ECO:0000256" key="1">
    <source>
        <dbReference type="SAM" id="MobiDB-lite"/>
    </source>
</evidence>
<dbReference type="RefSeq" id="WP_131896555.1">
    <property type="nucleotide sequence ID" value="NZ_SMKU01000127.1"/>
</dbReference>
<gene>
    <name evidence="2" type="ORF">E1298_23025</name>
</gene>
<keyword evidence="3" id="KW-1185">Reference proteome</keyword>
<organism evidence="2 3">
    <name type="scientific">Actinomadura rubrisoli</name>
    <dbReference type="NCBI Taxonomy" id="2530368"/>
    <lineage>
        <taxon>Bacteria</taxon>
        <taxon>Bacillati</taxon>
        <taxon>Actinomycetota</taxon>
        <taxon>Actinomycetes</taxon>
        <taxon>Streptosporangiales</taxon>
        <taxon>Thermomonosporaceae</taxon>
        <taxon>Actinomadura</taxon>
    </lineage>
</organism>
<name>A0A4R5BAI3_9ACTN</name>
<protein>
    <submittedName>
        <fullName evidence="2">Uncharacterized protein</fullName>
    </submittedName>
</protein>
<dbReference type="Proteomes" id="UP000294513">
    <property type="component" value="Unassembled WGS sequence"/>
</dbReference>
<dbReference type="EMBL" id="SMKU01000127">
    <property type="protein sequence ID" value="TDD82203.1"/>
    <property type="molecule type" value="Genomic_DNA"/>
</dbReference>
<proteinExistence type="predicted"/>
<accession>A0A4R5BAI3</accession>
<evidence type="ECO:0000313" key="3">
    <source>
        <dbReference type="Proteomes" id="UP000294513"/>
    </source>
</evidence>
<reference evidence="2 3" key="1">
    <citation type="submission" date="2019-03" db="EMBL/GenBank/DDBJ databases">
        <title>Draft genome sequences of novel Actinobacteria.</title>
        <authorList>
            <person name="Sahin N."/>
            <person name="Ay H."/>
            <person name="Saygin H."/>
        </authorList>
    </citation>
    <scope>NUCLEOTIDE SEQUENCE [LARGE SCALE GENOMIC DNA]</scope>
    <source>
        <strain evidence="2 3">H3C3</strain>
    </source>
</reference>
<sequence>MSETSFGLLRDVAARLERAIRSRDGPAIVALEGRRRLVLGDYDHLHDDQAAHAFEDRAGEHARRVGPHAPLVWPSGCWSATATNSSGSMGKGRRTVLDYSRSSTPPVGGTSIPSSAGVLRRGAASA</sequence>
<feature type="region of interest" description="Disordered" evidence="1">
    <location>
        <begin position="82"/>
        <end position="126"/>
    </location>
</feature>
<dbReference type="OrthoDB" id="3212786at2"/>
<dbReference type="AlphaFoldDB" id="A0A4R5BAI3"/>
<comment type="caution">
    <text evidence="2">The sequence shown here is derived from an EMBL/GenBank/DDBJ whole genome shotgun (WGS) entry which is preliminary data.</text>
</comment>